<dbReference type="InterPro" id="IPR000515">
    <property type="entry name" value="MetI-like"/>
</dbReference>
<dbReference type="GO" id="GO:0055085">
    <property type="term" value="P:transmembrane transport"/>
    <property type="evidence" value="ECO:0007669"/>
    <property type="project" value="InterPro"/>
</dbReference>
<feature type="transmembrane region" description="Helical" evidence="7">
    <location>
        <begin position="160"/>
        <end position="183"/>
    </location>
</feature>
<keyword evidence="5 7" id="KW-1133">Transmembrane helix</keyword>
<comment type="caution">
    <text evidence="9">The sequence shown here is derived from an EMBL/GenBank/DDBJ whole genome shotgun (WGS) entry which is preliminary data.</text>
</comment>
<protein>
    <submittedName>
        <fullName evidence="9">Sugar ABC transporter permease</fullName>
    </submittedName>
</protein>
<accession>A0A9D1WH37</accession>
<feature type="transmembrane region" description="Helical" evidence="7">
    <location>
        <begin position="75"/>
        <end position="96"/>
    </location>
</feature>
<dbReference type="AlphaFoldDB" id="A0A9D1WH37"/>
<reference evidence="9" key="2">
    <citation type="submission" date="2021-04" db="EMBL/GenBank/DDBJ databases">
        <authorList>
            <person name="Gilroy R."/>
        </authorList>
    </citation>
    <scope>NUCLEOTIDE SEQUENCE</scope>
    <source>
        <strain evidence="9">ChiSjej1B19-8411</strain>
    </source>
</reference>
<evidence type="ECO:0000256" key="2">
    <source>
        <dbReference type="ARBA" id="ARBA00022448"/>
    </source>
</evidence>
<dbReference type="PANTHER" id="PTHR43005:SF1">
    <property type="entry name" value="SPERMIDINE_PUTRESCINE TRANSPORT SYSTEM PERMEASE PROTEIN"/>
    <property type="match status" value="1"/>
</dbReference>
<dbReference type="PROSITE" id="PS50928">
    <property type="entry name" value="ABC_TM1"/>
    <property type="match status" value="1"/>
</dbReference>
<keyword evidence="6 7" id="KW-0472">Membrane</keyword>
<evidence type="ECO:0000313" key="10">
    <source>
        <dbReference type="Proteomes" id="UP000886817"/>
    </source>
</evidence>
<dbReference type="PANTHER" id="PTHR43005">
    <property type="entry name" value="BLR7065 PROTEIN"/>
    <property type="match status" value="1"/>
</dbReference>
<feature type="transmembrane region" description="Helical" evidence="7">
    <location>
        <begin position="204"/>
        <end position="229"/>
    </location>
</feature>
<evidence type="ECO:0000256" key="1">
    <source>
        <dbReference type="ARBA" id="ARBA00004651"/>
    </source>
</evidence>
<gene>
    <name evidence="9" type="ORF">IAA45_04300</name>
</gene>
<feature type="domain" description="ABC transmembrane type-1" evidence="8">
    <location>
        <begin position="71"/>
        <end position="285"/>
    </location>
</feature>
<evidence type="ECO:0000256" key="3">
    <source>
        <dbReference type="ARBA" id="ARBA00022475"/>
    </source>
</evidence>
<dbReference type="Pfam" id="PF00528">
    <property type="entry name" value="BPD_transp_1"/>
    <property type="match status" value="1"/>
</dbReference>
<dbReference type="EMBL" id="DXEX01000099">
    <property type="protein sequence ID" value="HIX58923.1"/>
    <property type="molecule type" value="Genomic_DNA"/>
</dbReference>
<dbReference type="CDD" id="cd06261">
    <property type="entry name" value="TM_PBP2"/>
    <property type="match status" value="1"/>
</dbReference>
<comment type="subcellular location">
    <subcellularLocation>
        <location evidence="1 7">Cell membrane</location>
        <topology evidence="1 7">Multi-pass membrane protein</topology>
    </subcellularLocation>
</comment>
<feature type="transmembrane region" description="Helical" evidence="7">
    <location>
        <begin position="108"/>
        <end position="128"/>
    </location>
</feature>
<feature type="transmembrane region" description="Helical" evidence="7">
    <location>
        <begin position="12"/>
        <end position="31"/>
    </location>
</feature>
<evidence type="ECO:0000256" key="5">
    <source>
        <dbReference type="ARBA" id="ARBA00022989"/>
    </source>
</evidence>
<comment type="similarity">
    <text evidence="7">Belongs to the binding-protein-dependent transport system permease family.</text>
</comment>
<organism evidence="9 10">
    <name type="scientific">Candidatus Blautia gallistercoris</name>
    <dbReference type="NCBI Taxonomy" id="2838490"/>
    <lineage>
        <taxon>Bacteria</taxon>
        <taxon>Bacillati</taxon>
        <taxon>Bacillota</taxon>
        <taxon>Clostridia</taxon>
        <taxon>Lachnospirales</taxon>
        <taxon>Lachnospiraceae</taxon>
        <taxon>Blautia</taxon>
    </lineage>
</organism>
<evidence type="ECO:0000259" key="8">
    <source>
        <dbReference type="PROSITE" id="PS50928"/>
    </source>
</evidence>
<keyword evidence="3" id="KW-1003">Cell membrane</keyword>
<proteinExistence type="inferred from homology"/>
<dbReference type="Proteomes" id="UP000886817">
    <property type="component" value="Unassembled WGS sequence"/>
</dbReference>
<keyword evidence="4 7" id="KW-0812">Transmembrane</keyword>
<sequence length="298" mass="33415">MKSKKKFEYQPYLLLSPAILIVVLIIGYPVVRAIVLSLYKYNLTDLQGVEFVGLQNYIDILTNDPAFWPAFKNTVIWVGVTVAAQLLLSLLLANILNKAFVGRGLVRSVVLIPWVTPCVLISLMWAWIFNGNYGVMNEILKRLHLIDENIAWIAQPDTALWVQILAMIWQGIPFFTIMILAAMQSVPRELYESASVDGASRIRQYFHITLPGIASTIVSTVMIRLIWVFNNVDIIYTMTGGGPGYSSLTLSVYTYQQAQKSMKFGYGSAVAIIGAIFMSVVIFVYLRLTREQGGMISK</sequence>
<evidence type="ECO:0000256" key="7">
    <source>
        <dbReference type="RuleBase" id="RU363032"/>
    </source>
</evidence>
<evidence type="ECO:0000313" key="9">
    <source>
        <dbReference type="EMBL" id="HIX58923.1"/>
    </source>
</evidence>
<evidence type="ECO:0000256" key="4">
    <source>
        <dbReference type="ARBA" id="ARBA00022692"/>
    </source>
</evidence>
<reference evidence="9" key="1">
    <citation type="journal article" date="2021" name="PeerJ">
        <title>Extensive microbial diversity within the chicken gut microbiome revealed by metagenomics and culture.</title>
        <authorList>
            <person name="Gilroy R."/>
            <person name="Ravi A."/>
            <person name="Getino M."/>
            <person name="Pursley I."/>
            <person name="Horton D.L."/>
            <person name="Alikhan N.F."/>
            <person name="Baker D."/>
            <person name="Gharbi K."/>
            <person name="Hall N."/>
            <person name="Watson M."/>
            <person name="Adriaenssens E.M."/>
            <person name="Foster-Nyarko E."/>
            <person name="Jarju S."/>
            <person name="Secka A."/>
            <person name="Antonio M."/>
            <person name="Oren A."/>
            <person name="Chaudhuri R.R."/>
            <person name="La Ragione R."/>
            <person name="Hildebrand F."/>
            <person name="Pallen M.J."/>
        </authorList>
    </citation>
    <scope>NUCLEOTIDE SEQUENCE</scope>
    <source>
        <strain evidence="9">ChiSjej1B19-8411</strain>
    </source>
</reference>
<feature type="transmembrane region" description="Helical" evidence="7">
    <location>
        <begin position="264"/>
        <end position="288"/>
    </location>
</feature>
<dbReference type="GO" id="GO:0005886">
    <property type="term" value="C:plasma membrane"/>
    <property type="evidence" value="ECO:0007669"/>
    <property type="project" value="UniProtKB-SubCell"/>
</dbReference>
<keyword evidence="2 7" id="KW-0813">Transport</keyword>
<name>A0A9D1WH37_9FIRM</name>
<evidence type="ECO:0000256" key="6">
    <source>
        <dbReference type="ARBA" id="ARBA00023136"/>
    </source>
</evidence>